<dbReference type="Gene3D" id="3.30.920.50">
    <property type="entry name" value="Beta-1,3-glucanase, C-terminal domain"/>
    <property type="match status" value="1"/>
</dbReference>
<comment type="caution">
    <text evidence="4">The sequence shown here is derived from an EMBL/GenBank/DDBJ whole genome shotgun (WGS) entry which is preliminary data.</text>
</comment>
<feature type="signal peptide" evidence="1">
    <location>
        <begin position="1"/>
        <end position="23"/>
    </location>
</feature>
<feature type="chain" id="PRO_5045053046" evidence="1">
    <location>
        <begin position="24"/>
        <end position="597"/>
    </location>
</feature>
<organism evidence="4 5">
    <name type="scientific">Xanthomonas chitinilytica</name>
    <dbReference type="NCBI Taxonomy" id="2989819"/>
    <lineage>
        <taxon>Bacteria</taxon>
        <taxon>Pseudomonadati</taxon>
        <taxon>Pseudomonadota</taxon>
        <taxon>Gammaproteobacteria</taxon>
        <taxon>Lysobacterales</taxon>
        <taxon>Lysobacteraceae</taxon>
        <taxon>Xanthomonas</taxon>
    </lineage>
</organism>
<evidence type="ECO:0000256" key="1">
    <source>
        <dbReference type="SAM" id="SignalP"/>
    </source>
</evidence>
<keyword evidence="5" id="KW-1185">Reference proteome</keyword>
<dbReference type="SUPFAM" id="SSF49695">
    <property type="entry name" value="gamma-Crystallin-like"/>
    <property type="match status" value="1"/>
</dbReference>
<dbReference type="Gene3D" id="2.60.20.10">
    <property type="entry name" value="Crystallins"/>
    <property type="match status" value="1"/>
</dbReference>
<dbReference type="PROSITE" id="PS52006">
    <property type="entry name" value="GH64"/>
    <property type="match status" value="1"/>
</dbReference>
<dbReference type="Pfam" id="PF22184">
    <property type="entry name" value="CBM_56"/>
    <property type="match status" value="1"/>
</dbReference>
<keyword evidence="1" id="KW-0732">Signal</keyword>
<dbReference type="InterPro" id="IPR042517">
    <property type="entry name" value="Glyco_hydro_64_N_2"/>
</dbReference>
<protein>
    <submittedName>
        <fullName evidence="4">Beta-1,3-glucanase family protein</fullName>
    </submittedName>
</protein>
<reference evidence="4 5" key="1">
    <citation type="submission" date="2022-10" db="EMBL/GenBank/DDBJ databases">
        <title>Xanthomonas sp. H13-6.</title>
        <authorList>
            <person name="Liu X."/>
            <person name="Deng Z."/>
            <person name="Jiang Y."/>
            <person name="Yu T."/>
            <person name="Ai J."/>
        </authorList>
    </citation>
    <scope>NUCLEOTIDE SEQUENCE [LARGE SCALE GENOMIC DNA]</scope>
    <source>
        <strain evidence="4 5">H13-6</strain>
    </source>
</reference>
<dbReference type="PANTHER" id="PTHR38165">
    <property type="match status" value="1"/>
</dbReference>
<accession>A0ABT3JYY9</accession>
<feature type="domain" description="GH64" evidence="3">
    <location>
        <begin position="214"/>
        <end position="597"/>
    </location>
</feature>
<gene>
    <name evidence="4" type="ORF">OK345_13085</name>
</gene>
<dbReference type="Pfam" id="PF16483">
    <property type="entry name" value="Glyco_hydro_64"/>
    <property type="match status" value="1"/>
</dbReference>
<evidence type="ECO:0000313" key="4">
    <source>
        <dbReference type="EMBL" id="MCW4473434.1"/>
    </source>
</evidence>
<dbReference type="CDD" id="cd09214">
    <property type="entry name" value="GH64-like"/>
    <property type="match status" value="1"/>
</dbReference>
<name>A0ABT3JYY9_9XANT</name>
<dbReference type="EMBL" id="JAPCHY010000011">
    <property type="protein sequence ID" value="MCW4473434.1"/>
    <property type="molecule type" value="Genomic_DNA"/>
</dbReference>
<dbReference type="InterPro" id="IPR011024">
    <property type="entry name" value="G_crystallin-like"/>
</dbReference>
<dbReference type="Pfam" id="PF03995">
    <property type="entry name" value="Inhibitor_I36"/>
    <property type="match status" value="1"/>
</dbReference>
<feature type="domain" description="CBM56" evidence="2">
    <location>
        <begin position="24"/>
        <end position="113"/>
    </location>
</feature>
<evidence type="ECO:0000313" key="5">
    <source>
        <dbReference type="Proteomes" id="UP001209922"/>
    </source>
</evidence>
<sequence>MQRMYLRLVSLLMLTLLVFAAYAQSSSDYSRGVDVSGNTAVIWFKSNVDTQWVDAHYVLAGGDQQNLRMAYNGALGRHEQVVTPVSAGQSLSYSFTYNNGTPAHDTPWFAYTISGGGDGGGPGTGKVCFYEHANYAGASFCADTDSSWVGAAWNDKASSLKVQAGQQVQLFRDIDYGGGSITVTGDEPNLAARGFNDAMSSFKVQAIGGGGDWNERTTFNIVNQTRGMWGDRDVYWAIIGKSWETDRFVWIDAQGRQVPMSVADNGALVKNGEGYTNYFHRLSDLPSVTIAPLNSARILFAVGSPMYIKVVVDANGNIGYAGANIQNPTDPNLDVYFDFGEMAILPKSHDNRGIYVNTSRVDHFGFPLQLRVQGLGGYDETVGEKVAELTRDQVFTRYVSRVPNEFKHLGQAPYAPYRIVAPGHGNFNHGKQYANYLQPYIDAVWARYRNENLTFTLQNLGTFSGRVQGDTFRFTGGNQNGTFYINGKPDTQMILLGAGLLADAANAAPQDVDTQLQIQAQVAAAFNRHVIETPSNWYDAGHHYPWGQLANYYAWFWHNEDISHHRLSYGFSYDDVGGHSPSLYTPSPTTVTFTIGW</sequence>
<dbReference type="Proteomes" id="UP001209922">
    <property type="component" value="Unassembled WGS sequence"/>
</dbReference>
<evidence type="ECO:0000259" key="2">
    <source>
        <dbReference type="PROSITE" id="PS52005"/>
    </source>
</evidence>
<dbReference type="InterPro" id="IPR047569">
    <property type="entry name" value="CBM56"/>
</dbReference>
<dbReference type="InterPro" id="IPR037398">
    <property type="entry name" value="Glyco_hydro_64_fam"/>
</dbReference>
<dbReference type="PANTHER" id="PTHR38165:SF1">
    <property type="entry name" value="GLUCANASE B"/>
    <property type="match status" value="1"/>
</dbReference>
<dbReference type="InterPro" id="IPR037176">
    <property type="entry name" value="Osmotin/thaumatin-like_sf"/>
</dbReference>
<proteinExistence type="predicted"/>
<dbReference type="PROSITE" id="PS52005">
    <property type="entry name" value="CBM56"/>
    <property type="match status" value="1"/>
</dbReference>
<dbReference type="RefSeq" id="WP_265128420.1">
    <property type="nucleotide sequence ID" value="NZ_JAPCHY010000011.1"/>
</dbReference>
<evidence type="ECO:0000259" key="3">
    <source>
        <dbReference type="PROSITE" id="PS52006"/>
    </source>
</evidence>
<dbReference type="Gene3D" id="2.60.110.10">
    <property type="entry name" value="Thaumatin"/>
    <property type="match status" value="1"/>
</dbReference>
<dbReference type="InterPro" id="IPR032477">
    <property type="entry name" value="Glyco_hydro_64"/>
</dbReference>